<feature type="region of interest" description="Disordered" evidence="1">
    <location>
        <begin position="21"/>
        <end position="41"/>
    </location>
</feature>
<evidence type="ECO:0000313" key="3">
    <source>
        <dbReference type="Proteomes" id="UP000438429"/>
    </source>
</evidence>
<sequence>MEGEKLRVVRVPLMRSLRLSSGSCTSEHQRHGANETSTPNLHRTWSSRRETVNTFPAWQRLSDAGIEEAVSWCDTLRDVPAGGAATPRFWPLWLVRRTPETEFALYTPPPQTPDPDPSQVQQSCRQRKLQAQWNSHRLRYIREKRKMLSGSDARHLHLESYLKASGSSRGQTSLVFLVLTSVCNCSWKHDGKLMSDASSDDSDRCQDESGK</sequence>
<dbReference type="Proteomes" id="UP000438429">
    <property type="component" value="Unassembled WGS sequence"/>
</dbReference>
<dbReference type="AlphaFoldDB" id="A0A6A4SWY9"/>
<comment type="caution">
    <text evidence="2">The sequence shown here is derived from an EMBL/GenBank/DDBJ whole genome shotgun (WGS) entry which is preliminary data.</text>
</comment>
<dbReference type="EMBL" id="VEVO01000011">
    <property type="protein sequence ID" value="KAF0035614.1"/>
    <property type="molecule type" value="Genomic_DNA"/>
</dbReference>
<evidence type="ECO:0000313" key="2">
    <source>
        <dbReference type="EMBL" id="KAF0035614.1"/>
    </source>
</evidence>
<gene>
    <name evidence="2" type="ORF">F2P81_013372</name>
</gene>
<evidence type="ECO:0000256" key="1">
    <source>
        <dbReference type="SAM" id="MobiDB-lite"/>
    </source>
</evidence>
<name>A0A6A4SWY9_SCOMX</name>
<proteinExistence type="predicted"/>
<organism evidence="2 3">
    <name type="scientific">Scophthalmus maximus</name>
    <name type="common">Turbot</name>
    <name type="synonym">Psetta maxima</name>
    <dbReference type="NCBI Taxonomy" id="52904"/>
    <lineage>
        <taxon>Eukaryota</taxon>
        <taxon>Metazoa</taxon>
        <taxon>Chordata</taxon>
        <taxon>Craniata</taxon>
        <taxon>Vertebrata</taxon>
        <taxon>Euteleostomi</taxon>
        <taxon>Actinopterygii</taxon>
        <taxon>Neopterygii</taxon>
        <taxon>Teleostei</taxon>
        <taxon>Neoteleostei</taxon>
        <taxon>Acanthomorphata</taxon>
        <taxon>Carangaria</taxon>
        <taxon>Pleuronectiformes</taxon>
        <taxon>Pleuronectoidei</taxon>
        <taxon>Scophthalmidae</taxon>
        <taxon>Scophthalmus</taxon>
    </lineage>
</organism>
<reference evidence="2 3" key="1">
    <citation type="submission" date="2019-06" db="EMBL/GenBank/DDBJ databases">
        <title>Draft genomes of female and male turbot (Scophthalmus maximus).</title>
        <authorList>
            <person name="Xu H."/>
            <person name="Xu X.-W."/>
            <person name="Shao C."/>
            <person name="Chen S."/>
        </authorList>
    </citation>
    <scope>NUCLEOTIDE SEQUENCE [LARGE SCALE GENOMIC DNA]</scope>
    <source>
        <strain evidence="2">Ysfricsl-2016a</strain>
        <tissue evidence="2">Blood</tissue>
    </source>
</reference>
<protein>
    <submittedName>
        <fullName evidence="2">Uncharacterized protein</fullName>
    </submittedName>
</protein>
<accession>A0A6A4SWY9</accession>